<dbReference type="InterPro" id="IPR011681">
    <property type="entry name" value="GcrA"/>
</dbReference>
<dbReference type="STRING" id="69395.AQ619_06715"/>
<accession>A0A0N7JHD2</accession>
<dbReference type="AlphaFoldDB" id="A0A0N7JHD2"/>
<proteinExistence type="predicted"/>
<keyword evidence="2" id="KW-1185">Reference proteome</keyword>
<dbReference type="Gene3D" id="1.10.10.60">
    <property type="entry name" value="Homeodomain-like"/>
    <property type="match status" value="1"/>
</dbReference>
<dbReference type="RefSeq" id="WP_062145701.1">
    <property type="nucleotide sequence ID" value="NZ_CP013002.1"/>
</dbReference>
<name>A0A0N7JHD2_9CAUL</name>
<sequence>MDWNEERTAVLKKLWLEGMSASQVARQLGGVSRSAVIGKVHRLGITAREMPVRPRASSARVSNRVQVRARSTTPIAPVRNPVIRVAPTIVDLEPTSGILGLETHSCRWPIGNPDQTDFGFCGREKPKRGSYCDLHAQGAFRRFQSAGEIEAWTRRGVPEKRVQQRLG</sequence>
<dbReference type="EMBL" id="CP013002">
    <property type="protein sequence ID" value="ALL13066.1"/>
    <property type="molecule type" value="Genomic_DNA"/>
</dbReference>
<dbReference type="Proteomes" id="UP000056905">
    <property type="component" value="Chromosome"/>
</dbReference>
<dbReference type="Pfam" id="PF07750">
    <property type="entry name" value="GcrA"/>
    <property type="match status" value="1"/>
</dbReference>
<evidence type="ECO:0000313" key="1">
    <source>
        <dbReference type="EMBL" id="ALL13066.1"/>
    </source>
</evidence>
<protein>
    <submittedName>
        <fullName evidence="1">GcrA cell cycle regulator</fullName>
    </submittedName>
</protein>
<reference evidence="1 2" key="1">
    <citation type="submission" date="2015-10" db="EMBL/GenBank/DDBJ databases">
        <title>Conservation of the essential genome among Caulobacter and Brevundimonas species.</title>
        <authorList>
            <person name="Scott D."/>
            <person name="Ely B."/>
        </authorList>
    </citation>
    <scope>NUCLEOTIDE SEQUENCE [LARGE SCALE GENOMIC DNA]</scope>
    <source>
        <strain evidence="1 2">CB4</strain>
    </source>
</reference>
<gene>
    <name evidence="1" type="ORF">AQ619_06715</name>
</gene>
<dbReference type="OrthoDB" id="9798071at2"/>
<dbReference type="KEGG" id="chq:AQ619_06715"/>
<organism evidence="1 2">
    <name type="scientific">Caulobacter henricii</name>
    <dbReference type="NCBI Taxonomy" id="69395"/>
    <lineage>
        <taxon>Bacteria</taxon>
        <taxon>Pseudomonadati</taxon>
        <taxon>Pseudomonadota</taxon>
        <taxon>Alphaproteobacteria</taxon>
        <taxon>Caulobacterales</taxon>
        <taxon>Caulobacteraceae</taxon>
        <taxon>Caulobacter</taxon>
    </lineage>
</organism>
<evidence type="ECO:0000313" key="2">
    <source>
        <dbReference type="Proteomes" id="UP000056905"/>
    </source>
</evidence>